<organism evidence="1 2">
    <name type="scientific">Elysia crispata</name>
    <name type="common">lettuce slug</name>
    <dbReference type="NCBI Taxonomy" id="231223"/>
    <lineage>
        <taxon>Eukaryota</taxon>
        <taxon>Metazoa</taxon>
        <taxon>Spiralia</taxon>
        <taxon>Lophotrochozoa</taxon>
        <taxon>Mollusca</taxon>
        <taxon>Gastropoda</taxon>
        <taxon>Heterobranchia</taxon>
        <taxon>Euthyneura</taxon>
        <taxon>Panpulmonata</taxon>
        <taxon>Sacoglossa</taxon>
        <taxon>Placobranchoidea</taxon>
        <taxon>Plakobranchidae</taxon>
        <taxon>Elysia</taxon>
    </lineage>
</organism>
<sequence>MFTKTKMKSSTGQTHVTLVTFITTVRRLRSDTRYSRHIHNHCTATKTHVTFVTSSDMSRRHKIEVWFNNRGIDPHHPLARSTAEHISQHLHWFTSSTICSSPRILERLLLSDSQEGEIESSNERGNPLSLHKARIVSNNRHLGVTWGSTGRRGPQDHPPTHSLIDHLRLLLTVALTRWVTVRAARQCGKVRHWRHRTRSSPAVFSSVYRTWGPEGSGRWFEVPGESIESRGLDLTGCVGGTYRYRCTELWLWLLVAVSTGLSHTLE</sequence>
<comment type="caution">
    <text evidence="1">The sequence shown here is derived from an EMBL/GenBank/DDBJ whole genome shotgun (WGS) entry which is preliminary data.</text>
</comment>
<dbReference type="Proteomes" id="UP001283361">
    <property type="component" value="Unassembled WGS sequence"/>
</dbReference>
<reference evidence="1" key="1">
    <citation type="journal article" date="2023" name="G3 (Bethesda)">
        <title>A reference genome for the long-term kleptoplast-retaining sea slug Elysia crispata morphotype clarki.</title>
        <authorList>
            <person name="Eastman K.E."/>
            <person name="Pendleton A.L."/>
            <person name="Shaikh M.A."/>
            <person name="Suttiyut T."/>
            <person name="Ogas R."/>
            <person name="Tomko P."/>
            <person name="Gavelis G."/>
            <person name="Widhalm J.R."/>
            <person name="Wisecaver J.H."/>
        </authorList>
    </citation>
    <scope>NUCLEOTIDE SEQUENCE</scope>
    <source>
        <strain evidence="1">ECLA1</strain>
    </source>
</reference>
<dbReference type="EMBL" id="JAWDGP010002709">
    <property type="protein sequence ID" value="KAK3780548.1"/>
    <property type="molecule type" value="Genomic_DNA"/>
</dbReference>
<gene>
    <name evidence="1" type="ORF">RRG08_007402</name>
</gene>
<evidence type="ECO:0000313" key="1">
    <source>
        <dbReference type="EMBL" id="KAK3780548.1"/>
    </source>
</evidence>
<proteinExistence type="predicted"/>
<protein>
    <submittedName>
        <fullName evidence="1">Uncharacterized protein</fullName>
    </submittedName>
</protein>
<dbReference type="AlphaFoldDB" id="A0AAE1A3B3"/>
<keyword evidence="2" id="KW-1185">Reference proteome</keyword>
<accession>A0AAE1A3B3</accession>
<name>A0AAE1A3B3_9GAST</name>
<dbReference type="EMBL" id="JAWDGP010002709">
    <property type="protein sequence ID" value="KAK3780549.1"/>
    <property type="molecule type" value="Genomic_DNA"/>
</dbReference>
<evidence type="ECO:0000313" key="2">
    <source>
        <dbReference type="Proteomes" id="UP001283361"/>
    </source>
</evidence>